<name>A0AAP5IB93_9CYAN</name>
<evidence type="ECO:0000259" key="5">
    <source>
        <dbReference type="Pfam" id="PF25917"/>
    </source>
</evidence>
<evidence type="ECO:0000259" key="6">
    <source>
        <dbReference type="Pfam" id="PF25944"/>
    </source>
</evidence>
<dbReference type="InterPro" id="IPR006143">
    <property type="entry name" value="RND_pump_MFP"/>
</dbReference>
<evidence type="ECO:0000256" key="2">
    <source>
        <dbReference type="ARBA" id="ARBA00009477"/>
    </source>
</evidence>
<dbReference type="GO" id="GO:0015562">
    <property type="term" value="F:efflux transmembrane transporter activity"/>
    <property type="evidence" value="ECO:0007669"/>
    <property type="project" value="TreeGrafter"/>
</dbReference>
<dbReference type="GO" id="GO:1990281">
    <property type="term" value="C:efflux pump complex"/>
    <property type="evidence" value="ECO:0007669"/>
    <property type="project" value="TreeGrafter"/>
</dbReference>
<organism evidence="7 8">
    <name type="scientific">Aetokthonos hydrillicola Thurmond2011</name>
    <dbReference type="NCBI Taxonomy" id="2712845"/>
    <lineage>
        <taxon>Bacteria</taxon>
        <taxon>Bacillati</taxon>
        <taxon>Cyanobacteriota</taxon>
        <taxon>Cyanophyceae</taxon>
        <taxon>Nostocales</taxon>
        <taxon>Hapalosiphonaceae</taxon>
        <taxon>Aetokthonos</taxon>
    </lineage>
</organism>
<comment type="subcellular location">
    <subcellularLocation>
        <location evidence="1">Cell membrane</location>
    </subcellularLocation>
</comment>
<dbReference type="InterPro" id="IPR058626">
    <property type="entry name" value="MdtA-like_b-barrel"/>
</dbReference>
<comment type="caution">
    <text evidence="7">The sequence shown here is derived from an EMBL/GenBank/DDBJ whole genome shotgun (WGS) entry which is preliminary data.</text>
</comment>
<dbReference type="AlphaFoldDB" id="A0AAP5IB93"/>
<dbReference type="InterPro" id="IPR058625">
    <property type="entry name" value="MdtA-like_BSH"/>
</dbReference>
<dbReference type="PANTHER" id="PTHR30469:SF39">
    <property type="entry name" value="SLL0180 PROTEIN"/>
    <property type="match status" value="1"/>
</dbReference>
<keyword evidence="4" id="KW-0472">Membrane</keyword>
<protein>
    <submittedName>
        <fullName evidence="7">Efflux RND transporter periplasmic adaptor subunit</fullName>
    </submittedName>
</protein>
<accession>A0AAP5IB93</accession>
<dbReference type="Pfam" id="PF25944">
    <property type="entry name" value="Beta-barrel_RND"/>
    <property type="match status" value="1"/>
</dbReference>
<dbReference type="EMBL" id="JAALHA020000011">
    <property type="protein sequence ID" value="MDR9897099.1"/>
    <property type="molecule type" value="Genomic_DNA"/>
</dbReference>
<comment type="similarity">
    <text evidence="2">Belongs to the membrane fusion protein (MFP) (TC 8.A.1) family.</text>
</comment>
<dbReference type="Gene3D" id="1.10.287.470">
    <property type="entry name" value="Helix hairpin bin"/>
    <property type="match status" value="1"/>
</dbReference>
<keyword evidence="4" id="KW-0812">Transmembrane</keyword>
<feature type="coiled-coil region" evidence="3">
    <location>
        <begin position="212"/>
        <end position="239"/>
    </location>
</feature>
<feature type="domain" description="Multidrug resistance protein MdtA-like barrel-sandwich hybrid" evidence="5">
    <location>
        <begin position="92"/>
        <end position="273"/>
    </location>
</feature>
<keyword evidence="4" id="KW-1133">Transmembrane helix</keyword>
<dbReference type="Proteomes" id="UP000667802">
    <property type="component" value="Unassembled WGS sequence"/>
</dbReference>
<evidence type="ECO:0000313" key="8">
    <source>
        <dbReference type="Proteomes" id="UP000667802"/>
    </source>
</evidence>
<reference evidence="8" key="1">
    <citation type="journal article" date="2021" name="Science">
        <title>Hunting the eagle killer: A cyanobacterial neurotoxin causes vacuolar myelinopathy.</title>
        <authorList>
            <person name="Breinlinger S."/>
            <person name="Phillips T.J."/>
            <person name="Haram B.N."/>
            <person name="Mares J."/>
            <person name="Martinez Yerena J.A."/>
            <person name="Hrouzek P."/>
            <person name="Sobotka R."/>
            <person name="Henderson W.M."/>
            <person name="Schmieder P."/>
            <person name="Williams S.M."/>
            <person name="Lauderdale J.D."/>
            <person name="Wilde H.D."/>
            <person name="Gerrin W."/>
            <person name="Kust A."/>
            <person name="Washington J.W."/>
            <person name="Wagner C."/>
            <person name="Geier B."/>
            <person name="Liebeke M."/>
            <person name="Enke H."/>
            <person name="Niedermeyer T.H.J."/>
            <person name="Wilde S.B."/>
        </authorList>
    </citation>
    <scope>NUCLEOTIDE SEQUENCE [LARGE SCALE GENOMIC DNA]</scope>
    <source>
        <strain evidence="8">Thurmond2011</strain>
    </source>
</reference>
<dbReference type="RefSeq" id="WP_208348386.1">
    <property type="nucleotide sequence ID" value="NZ_JAALHA020000011.1"/>
</dbReference>
<gene>
    <name evidence="7" type="ORF">G7B40_021395</name>
</gene>
<dbReference type="Gene3D" id="2.40.420.20">
    <property type="match status" value="1"/>
</dbReference>
<keyword evidence="3" id="KW-0175">Coiled coil</keyword>
<dbReference type="Gene3D" id="2.40.50.100">
    <property type="match status" value="1"/>
</dbReference>
<feature type="coiled-coil region" evidence="3">
    <location>
        <begin position="139"/>
        <end position="166"/>
    </location>
</feature>
<evidence type="ECO:0000256" key="4">
    <source>
        <dbReference type="SAM" id="Phobius"/>
    </source>
</evidence>
<evidence type="ECO:0000256" key="1">
    <source>
        <dbReference type="ARBA" id="ARBA00004236"/>
    </source>
</evidence>
<evidence type="ECO:0000313" key="7">
    <source>
        <dbReference type="EMBL" id="MDR9897099.1"/>
    </source>
</evidence>
<dbReference type="NCBIfam" id="TIGR01730">
    <property type="entry name" value="RND_mfp"/>
    <property type="match status" value="1"/>
</dbReference>
<feature type="transmembrane region" description="Helical" evidence="4">
    <location>
        <begin position="28"/>
        <end position="49"/>
    </location>
</feature>
<sequence>MKSSQSETDFGENLPETVVEQPHGQQNWLWWLLALLLLTGGGFFLWRFLNPGNKPPSAASGPPPAQVKLSTVRSATTEDSSDFIAGLESRQSVKLQPRIQGQVSQIFVRVGTEVAQGDPIMLIDPRQQQASVNSNLAAAEGSRAQLANARAQLTSLEADKKSNEADVKLNQQQYQRYSSLAAQGAVSQEIRDQYANKIATAEAALRATVGKIQAQQASIAQAEKSLQQAQANTNQQQVQLQYYKITAPFRGTVGEIPVKVGDFVNTSTPLTTLTQNQPLEVNISVPMERASELRKGMVVEIMDAKGQSLGTSKVFFIAPSVNTSNQSILIKALFNNSKNQLRADQFAHARVVWHQGVGVLIPTTAVTRVAGENFVYVTQTQQSPDGKPQILAKQKRVKLGNIQGNNYEVLEGLQTGEKIIVSGLLNLRDGVPVVPQS</sequence>
<dbReference type="Gene3D" id="2.40.30.170">
    <property type="match status" value="1"/>
</dbReference>
<proteinExistence type="inferred from homology"/>
<keyword evidence="8" id="KW-1185">Reference proteome</keyword>
<feature type="domain" description="Multidrug resistance protein MdtA-like beta-barrel" evidence="6">
    <location>
        <begin position="294"/>
        <end position="351"/>
    </location>
</feature>
<dbReference type="FunFam" id="2.40.420.20:FF:000007">
    <property type="entry name" value="HAE1 family efflux pump MFP component"/>
    <property type="match status" value="1"/>
</dbReference>
<dbReference type="PANTHER" id="PTHR30469">
    <property type="entry name" value="MULTIDRUG RESISTANCE PROTEIN MDTA"/>
    <property type="match status" value="1"/>
</dbReference>
<dbReference type="SUPFAM" id="SSF111369">
    <property type="entry name" value="HlyD-like secretion proteins"/>
    <property type="match status" value="1"/>
</dbReference>
<evidence type="ECO:0000256" key="3">
    <source>
        <dbReference type="SAM" id="Coils"/>
    </source>
</evidence>
<dbReference type="Pfam" id="PF25917">
    <property type="entry name" value="BSH_RND"/>
    <property type="match status" value="1"/>
</dbReference>